<dbReference type="RefSeq" id="WP_343973628.1">
    <property type="nucleotide sequence ID" value="NZ_BAAAGK010000107.1"/>
</dbReference>
<evidence type="ECO:0000259" key="1">
    <source>
        <dbReference type="Pfam" id="PF13622"/>
    </source>
</evidence>
<feature type="domain" description="Acyl-CoA thioesterase-like C-terminal" evidence="2">
    <location>
        <begin position="121"/>
        <end position="256"/>
    </location>
</feature>
<reference evidence="4" key="1">
    <citation type="journal article" date="2019" name="Int. J. Syst. Evol. Microbiol.">
        <title>The Global Catalogue of Microorganisms (GCM) 10K type strain sequencing project: providing services to taxonomists for standard genome sequencing and annotation.</title>
        <authorList>
            <consortium name="The Broad Institute Genomics Platform"/>
            <consortium name="The Broad Institute Genome Sequencing Center for Infectious Disease"/>
            <person name="Wu L."/>
            <person name="Ma J."/>
        </authorList>
    </citation>
    <scope>NUCLEOTIDE SEQUENCE [LARGE SCALE GENOMIC DNA]</scope>
    <source>
        <strain evidence="4">JCM 10083</strain>
    </source>
</reference>
<dbReference type="InterPro" id="IPR029069">
    <property type="entry name" value="HotDog_dom_sf"/>
</dbReference>
<dbReference type="Pfam" id="PF13622">
    <property type="entry name" value="4HBT_3"/>
    <property type="match status" value="1"/>
</dbReference>
<dbReference type="Pfam" id="PF20789">
    <property type="entry name" value="4HBT_3C"/>
    <property type="match status" value="1"/>
</dbReference>
<evidence type="ECO:0000259" key="2">
    <source>
        <dbReference type="Pfam" id="PF20789"/>
    </source>
</evidence>
<name>A0ABW2T3X6_9ACTN</name>
<proteinExistence type="predicted"/>
<accession>A0ABW2T3X6</accession>
<organism evidence="3 4">
    <name type="scientific">Streptosporangium amethystogenes subsp. fukuiense</name>
    <dbReference type="NCBI Taxonomy" id="698418"/>
    <lineage>
        <taxon>Bacteria</taxon>
        <taxon>Bacillati</taxon>
        <taxon>Actinomycetota</taxon>
        <taxon>Actinomycetes</taxon>
        <taxon>Streptosporangiales</taxon>
        <taxon>Streptosporangiaceae</taxon>
        <taxon>Streptosporangium</taxon>
    </lineage>
</organism>
<keyword evidence="4" id="KW-1185">Reference proteome</keyword>
<dbReference type="CDD" id="cd03440">
    <property type="entry name" value="hot_dog"/>
    <property type="match status" value="1"/>
</dbReference>
<dbReference type="InterPro" id="IPR042171">
    <property type="entry name" value="Acyl-CoA_hotdog"/>
</dbReference>
<dbReference type="SUPFAM" id="SSF54637">
    <property type="entry name" value="Thioesterase/thiol ester dehydrase-isomerase"/>
    <property type="match status" value="2"/>
</dbReference>
<gene>
    <name evidence="3" type="ORF">ACFQVD_23515</name>
</gene>
<protein>
    <submittedName>
        <fullName evidence="3">Thioesterase family protein</fullName>
    </submittedName>
</protein>
<evidence type="ECO:0000313" key="4">
    <source>
        <dbReference type="Proteomes" id="UP001596514"/>
    </source>
</evidence>
<sequence length="262" mass="27907">MTAEVAALLRKPVDDLVDPGKQLWGFGGVHGGLTLALLTAAMGEQVPGALLQSSTARYHRPLYREFRVEVSPVRSGRTLSSLAGRATTGQGVHVDASAMFGSPGRASWPVVSPVAPAAPRPEDCEVFTIPPGFVAISTAMEIRAVGPNRPYSGGADAELTAWIRLVEDSEPPDAHRLILLMDGLAPSYSAVLPELLPIPTVEFTVRPGAGLARAESPWVLLHARTHQAGADGWLDERIDAWGPDGDHLGAARQLRLVTDRRL</sequence>
<dbReference type="Proteomes" id="UP001596514">
    <property type="component" value="Unassembled WGS sequence"/>
</dbReference>
<dbReference type="InterPro" id="IPR049449">
    <property type="entry name" value="TesB_ACOT8-like_N"/>
</dbReference>
<dbReference type="Gene3D" id="2.40.160.210">
    <property type="entry name" value="Acyl-CoA thioesterase, double hotdog domain"/>
    <property type="match status" value="1"/>
</dbReference>
<dbReference type="EMBL" id="JBHTEE010000001">
    <property type="protein sequence ID" value="MFC7603079.1"/>
    <property type="molecule type" value="Genomic_DNA"/>
</dbReference>
<feature type="domain" description="Acyl-CoA thioesterase-like N-terminal HotDog" evidence="1">
    <location>
        <begin position="24"/>
        <end position="101"/>
    </location>
</feature>
<dbReference type="InterPro" id="IPR049450">
    <property type="entry name" value="ACOT8-like_C"/>
</dbReference>
<evidence type="ECO:0000313" key="3">
    <source>
        <dbReference type="EMBL" id="MFC7603079.1"/>
    </source>
</evidence>
<comment type="caution">
    <text evidence="3">The sequence shown here is derived from an EMBL/GenBank/DDBJ whole genome shotgun (WGS) entry which is preliminary data.</text>
</comment>